<evidence type="ECO:0000256" key="2">
    <source>
        <dbReference type="ARBA" id="ARBA00022692"/>
    </source>
</evidence>
<dbReference type="EMBL" id="JAEUBG010000347">
    <property type="protein sequence ID" value="KAH3688449.1"/>
    <property type="molecule type" value="Genomic_DNA"/>
</dbReference>
<gene>
    <name evidence="5" type="ORF">WICPIJ_000588</name>
</gene>
<dbReference type="OrthoDB" id="159299at2759"/>
<evidence type="ECO:0000256" key="4">
    <source>
        <dbReference type="ARBA" id="ARBA00023136"/>
    </source>
</evidence>
<reference evidence="5" key="2">
    <citation type="submission" date="2021-01" db="EMBL/GenBank/DDBJ databases">
        <authorList>
            <person name="Schikora-Tamarit M.A."/>
        </authorList>
    </citation>
    <scope>NUCLEOTIDE SEQUENCE</scope>
    <source>
        <strain evidence="5">CBS2887</strain>
    </source>
</reference>
<comment type="caution">
    <text evidence="5">The sequence shown here is derived from an EMBL/GenBank/DDBJ whole genome shotgun (WGS) entry which is preliminary data.</text>
</comment>
<dbReference type="PANTHER" id="PTHR15371:SF0">
    <property type="entry name" value="SD19278P"/>
    <property type="match status" value="1"/>
</dbReference>
<dbReference type="Pfam" id="PF02466">
    <property type="entry name" value="Tim17"/>
    <property type="match status" value="1"/>
</dbReference>
<dbReference type="Proteomes" id="UP000774326">
    <property type="component" value="Unassembled WGS sequence"/>
</dbReference>
<proteinExistence type="predicted"/>
<keyword evidence="4" id="KW-0472">Membrane</keyword>
<evidence type="ECO:0000313" key="6">
    <source>
        <dbReference type="Proteomes" id="UP000774326"/>
    </source>
</evidence>
<name>A0A9P8QGM5_WICPI</name>
<evidence type="ECO:0000313" key="5">
    <source>
        <dbReference type="EMBL" id="KAH3688449.1"/>
    </source>
</evidence>
<evidence type="ECO:0000256" key="1">
    <source>
        <dbReference type="ARBA" id="ARBA00004141"/>
    </source>
</evidence>
<dbReference type="GO" id="GO:0005744">
    <property type="term" value="C:TIM23 mitochondrial import inner membrane translocase complex"/>
    <property type="evidence" value="ECO:0007669"/>
    <property type="project" value="TreeGrafter"/>
</dbReference>
<evidence type="ECO:0000256" key="3">
    <source>
        <dbReference type="ARBA" id="ARBA00022989"/>
    </source>
</evidence>
<organism evidence="5 6">
    <name type="scientific">Wickerhamomyces pijperi</name>
    <name type="common">Yeast</name>
    <name type="synonym">Pichia pijperi</name>
    <dbReference type="NCBI Taxonomy" id="599730"/>
    <lineage>
        <taxon>Eukaryota</taxon>
        <taxon>Fungi</taxon>
        <taxon>Dikarya</taxon>
        <taxon>Ascomycota</taxon>
        <taxon>Saccharomycotina</taxon>
        <taxon>Saccharomycetes</taxon>
        <taxon>Phaffomycetales</taxon>
        <taxon>Wickerhamomycetaceae</taxon>
        <taxon>Wickerhamomyces</taxon>
    </lineage>
</organism>
<evidence type="ECO:0008006" key="7">
    <source>
        <dbReference type="Google" id="ProtNLM"/>
    </source>
</evidence>
<dbReference type="AlphaFoldDB" id="A0A9P8QGM5"/>
<keyword evidence="3" id="KW-1133">Transmembrane helix</keyword>
<keyword evidence="6" id="KW-1185">Reference proteome</keyword>
<dbReference type="GO" id="GO:0008320">
    <property type="term" value="F:protein transmembrane transporter activity"/>
    <property type="evidence" value="ECO:0007669"/>
    <property type="project" value="TreeGrafter"/>
</dbReference>
<dbReference type="GO" id="GO:0030150">
    <property type="term" value="P:protein import into mitochondrial matrix"/>
    <property type="evidence" value="ECO:0007669"/>
    <property type="project" value="TreeGrafter"/>
</dbReference>
<reference evidence="5" key="1">
    <citation type="journal article" date="2021" name="Open Biol.">
        <title>Shared evolutionary footprints suggest mitochondrial oxidative damage underlies multiple complex I losses in fungi.</title>
        <authorList>
            <person name="Schikora-Tamarit M.A."/>
            <person name="Marcet-Houben M."/>
            <person name="Nosek J."/>
            <person name="Gabaldon T."/>
        </authorList>
    </citation>
    <scope>NUCLEOTIDE SEQUENCE</scope>
    <source>
        <strain evidence="5">CBS2887</strain>
    </source>
</reference>
<comment type="subcellular location">
    <subcellularLocation>
        <location evidence="1">Membrane</location>
        <topology evidence="1">Multi-pass membrane protein</topology>
    </subcellularLocation>
</comment>
<keyword evidence="2" id="KW-0812">Transmembrane</keyword>
<sequence length="218" mass="22589">MSWLFGYPAKKQEDSTSTATTSTSQIDSQLGFDASTISDVSSIISTPGGLDSSRLHPLAGLDKGIEYLDLEDESLNAIEGSQSLLPSRGWSDDLCYGAGTVYLAGLTVGGAQGFLEGLGKINRSDPGKLRLNTVLNAVTKRGPFLGNNAGVLAILYNLSCSTIDGVRGKHDGFNSVAAGALSGAFFKCTKGVKQMAYASAIMAGVSGAWVGFKASLGY</sequence>
<dbReference type="PANTHER" id="PTHR15371">
    <property type="entry name" value="TIM23"/>
    <property type="match status" value="1"/>
</dbReference>
<accession>A0A9P8QGM5</accession>
<dbReference type="InterPro" id="IPR045238">
    <property type="entry name" value="Tim23-like"/>
</dbReference>
<protein>
    <recommendedName>
        <fullName evidence="7">Mitochondrial import inner membrane translocase subunit TIM23</fullName>
    </recommendedName>
</protein>